<dbReference type="InterPro" id="IPR009260">
    <property type="entry name" value="CRISPR-ass_Csa1"/>
</dbReference>
<protein>
    <submittedName>
        <fullName evidence="1">CRISPR-associated protein, Csa1 family</fullName>
    </submittedName>
</protein>
<dbReference type="EMBL" id="CP001742">
    <property type="protein sequence ID" value="ADL18416.1"/>
    <property type="molecule type" value="Genomic_DNA"/>
</dbReference>
<dbReference type="STRING" id="666510.ASAC_0007"/>
<dbReference type="InParanoid" id="D9PZC8"/>
<reference evidence="1 2" key="1">
    <citation type="journal article" date="2010" name="Appl. Environ. Microbiol.">
        <title>The genome sequence of the crenarchaeon Acidilobus saccharovorans supports a new order, Acidilobales, and suggests an important ecological role in terrestrial acidic hot springs.</title>
        <authorList>
            <person name="Mardanov A.V."/>
            <person name="Svetlitchnyi V.A."/>
            <person name="Beletsky A.V."/>
            <person name="Prokofeva M.I."/>
            <person name="Bonch-Osmolovskaya E.A."/>
            <person name="Ravin N.V."/>
            <person name="Skryabin K.G."/>
        </authorList>
    </citation>
    <scope>NUCLEOTIDE SEQUENCE [LARGE SCALE GENOMIC DNA]</scope>
    <source>
        <strain evidence="2">DSM 16705 / JCM 18335 / VKM B-2471 / 345-15</strain>
    </source>
</reference>
<dbReference type="AlphaFoldDB" id="D9PZC8"/>
<evidence type="ECO:0000313" key="2">
    <source>
        <dbReference type="Proteomes" id="UP000000346"/>
    </source>
</evidence>
<gene>
    <name evidence="1" type="ordered locus">ASAC_0007</name>
</gene>
<proteinExistence type="predicted"/>
<dbReference type="eggNOG" id="arCOG04195">
    <property type="taxonomic scope" value="Archaea"/>
</dbReference>
<dbReference type="NCBIfam" id="TIGR01896">
    <property type="entry name" value="cas_AF1879"/>
    <property type="match status" value="1"/>
</dbReference>
<name>D9PZC8_ACIS3</name>
<keyword evidence="2" id="KW-1185">Reference proteome</keyword>
<dbReference type="Pfam" id="PF06023">
    <property type="entry name" value="Csa1"/>
    <property type="match status" value="1"/>
</dbReference>
<dbReference type="HOGENOM" id="CLU_905009_0_0_2"/>
<organism evidence="1 2">
    <name type="scientific">Acidilobus saccharovorans (strain DSM 16705 / JCM 18335 / VKM B-2471 / 345-15)</name>
    <dbReference type="NCBI Taxonomy" id="666510"/>
    <lineage>
        <taxon>Archaea</taxon>
        <taxon>Thermoproteota</taxon>
        <taxon>Thermoprotei</taxon>
        <taxon>Acidilobales</taxon>
        <taxon>Acidilobaceae</taxon>
        <taxon>Acidilobus</taxon>
    </lineage>
</organism>
<dbReference type="OrthoDB" id="19284at2157"/>
<evidence type="ECO:0000313" key="1">
    <source>
        <dbReference type="EMBL" id="ADL18416.1"/>
    </source>
</evidence>
<sequence length="265" mass="28750">MLQLLRQELKYLHGLQLSVPSELRGWAWDRPPVRPRYRAGLGVAEVAYYSCCPREALEARLRGPRQDAAMLLGAAVHELFRRVAYGLQGLVGRGVEPWEAARRVMESRAYAEVASQLGLAGEAQRLRDLQGALAVMLAGDATLQRLLGGSATGSWAPWLSEYVVDGTPLGLARRLRVDALMSGAVVEFKVGQARDWHAVQMAGYAMALESQLEVPFDYGLLVSVSLSPPSLSVHGLLLGEGPRSRFLEARDSMAEELASSGVAAV</sequence>
<dbReference type="Proteomes" id="UP000000346">
    <property type="component" value="Chromosome"/>
</dbReference>
<accession>D9PZC8</accession>
<dbReference type="RefSeq" id="WP_013265928.1">
    <property type="nucleotide sequence ID" value="NC_014374.1"/>
</dbReference>
<dbReference type="GeneID" id="9498218"/>
<dbReference type="KEGG" id="asc:ASAC_0007"/>